<evidence type="ECO:0000256" key="1">
    <source>
        <dbReference type="SAM" id="MobiDB-lite"/>
    </source>
</evidence>
<feature type="compositionally biased region" description="Low complexity" evidence="1">
    <location>
        <begin position="37"/>
        <end position="55"/>
    </location>
</feature>
<comment type="caution">
    <text evidence="2">The sequence shown here is derived from an EMBL/GenBank/DDBJ whole genome shotgun (WGS) entry which is preliminary data.</text>
</comment>
<name>A0AAE0JMT4_9PEZI</name>
<reference evidence="2" key="2">
    <citation type="submission" date="2023-06" db="EMBL/GenBank/DDBJ databases">
        <authorList>
            <consortium name="Lawrence Berkeley National Laboratory"/>
            <person name="Haridas S."/>
            <person name="Hensen N."/>
            <person name="Bonometti L."/>
            <person name="Westerberg I."/>
            <person name="Brannstrom I.O."/>
            <person name="Guillou S."/>
            <person name="Cros-Aarteil S."/>
            <person name="Calhoun S."/>
            <person name="Kuo A."/>
            <person name="Mondo S."/>
            <person name="Pangilinan J."/>
            <person name="Riley R."/>
            <person name="Labutti K."/>
            <person name="Andreopoulos B."/>
            <person name="Lipzen A."/>
            <person name="Chen C."/>
            <person name="Yanf M."/>
            <person name="Daum C."/>
            <person name="Ng V."/>
            <person name="Clum A."/>
            <person name="Steindorff A."/>
            <person name="Ohm R."/>
            <person name="Martin F."/>
            <person name="Silar P."/>
            <person name="Natvig D."/>
            <person name="Lalanne C."/>
            <person name="Gautier V."/>
            <person name="Ament-Velasquez S.L."/>
            <person name="Kruys A."/>
            <person name="Hutchinson M.I."/>
            <person name="Powell A.J."/>
            <person name="Barry K."/>
            <person name="Miller A.N."/>
            <person name="Grigoriev I.V."/>
            <person name="Debuchy R."/>
            <person name="Gladieux P."/>
            <person name="Thoren M.H."/>
            <person name="Johannesson H."/>
        </authorList>
    </citation>
    <scope>NUCLEOTIDE SEQUENCE</scope>
    <source>
        <strain evidence="2">CBS 560.94</strain>
    </source>
</reference>
<reference evidence="2" key="1">
    <citation type="journal article" date="2023" name="Mol. Phylogenet. Evol.">
        <title>Genome-scale phylogeny and comparative genomics of the fungal order Sordariales.</title>
        <authorList>
            <person name="Hensen N."/>
            <person name="Bonometti L."/>
            <person name="Westerberg I."/>
            <person name="Brannstrom I.O."/>
            <person name="Guillou S."/>
            <person name="Cros-Aarteil S."/>
            <person name="Calhoun S."/>
            <person name="Haridas S."/>
            <person name="Kuo A."/>
            <person name="Mondo S."/>
            <person name="Pangilinan J."/>
            <person name="Riley R."/>
            <person name="LaButti K."/>
            <person name="Andreopoulos B."/>
            <person name="Lipzen A."/>
            <person name="Chen C."/>
            <person name="Yan M."/>
            <person name="Daum C."/>
            <person name="Ng V."/>
            <person name="Clum A."/>
            <person name="Steindorff A."/>
            <person name="Ohm R.A."/>
            <person name="Martin F."/>
            <person name="Silar P."/>
            <person name="Natvig D.O."/>
            <person name="Lalanne C."/>
            <person name="Gautier V."/>
            <person name="Ament-Velasquez S.L."/>
            <person name="Kruys A."/>
            <person name="Hutchinson M.I."/>
            <person name="Powell A.J."/>
            <person name="Barry K."/>
            <person name="Miller A.N."/>
            <person name="Grigoriev I.V."/>
            <person name="Debuchy R."/>
            <person name="Gladieux P."/>
            <person name="Hiltunen Thoren M."/>
            <person name="Johannesson H."/>
        </authorList>
    </citation>
    <scope>NUCLEOTIDE SEQUENCE</scope>
    <source>
        <strain evidence="2">CBS 560.94</strain>
    </source>
</reference>
<sequence>MATGPAKRAAASALNKATKAAKATAPKHSPLRPAPTSPTAAAKPTTGVKASSPLSQAPPPPPATATAPVSSSPPPLPTNDLTKEGSSGGAPPPPPPGGEGGAGGGHQQGKGGGEEAPQQQSRPPFPKWKAAVWTLAFTAVTVTGTIYGAGLKTQKEWSEEKQKVQEATAQDKIEMLVNRRAQLFKTKIEIEQKLADVRERMRLEKEKEEKEKSGAVAMPRR</sequence>
<evidence type="ECO:0000313" key="2">
    <source>
        <dbReference type="EMBL" id="KAK3354491.1"/>
    </source>
</evidence>
<organism evidence="2 3">
    <name type="scientific">Neurospora tetraspora</name>
    <dbReference type="NCBI Taxonomy" id="94610"/>
    <lineage>
        <taxon>Eukaryota</taxon>
        <taxon>Fungi</taxon>
        <taxon>Dikarya</taxon>
        <taxon>Ascomycota</taxon>
        <taxon>Pezizomycotina</taxon>
        <taxon>Sordariomycetes</taxon>
        <taxon>Sordariomycetidae</taxon>
        <taxon>Sordariales</taxon>
        <taxon>Sordariaceae</taxon>
        <taxon>Neurospora</taxon>
    </lineage>
</organism>
<feature type="compositionally biased region" description="Low complexity" evidence="1">
    <location>
        <begin position="1"/>
        <end position="27"/>
    </location>
</feature>
<accession>A0AAE0JMT4</accession>
<gene>
    <name evidence="2" type="ORF">B0H65DRAFT_14892</name>
</gene>
<protein>
    <submittedName>
        <fullName evidence="2">Uncharacterized protein</fullName>
    </submittedName>
</protein>
<proteinExistence type="predicted"/>
<evidence type="ECO:0000313" key="3">
    <source>
        <dbReference type="Proteomes" id="UP001278500"/>
    </source>
</evidence>
<dbReference type="Proteomes" id="UP001278500">
    <property type="component" value="Unassembled WGS sequence"/>
</dbReference>
<dbReference type="EMBL" id="JAUEPP010000001">
    <property type="protein sequence ID" value="KAK3354491.1"/>
    <property type="molecule type" value="Genomic_DNA"/>
</dbReference>
<dbReference type="RefSeq" id="XP_062685869.1">
    <property type="nucleotide sequence ID" value="XM_062821051.1"/>
</dbReference>
<feature type="region of interest" description="Disordered" evidence="1">
    <location>
        <begin position="1"/>
        <end position="127"/>
    </location>
</feature>
<dbReference type="AlphaFoldDB" id="A0AAE0JMT4"/>
<keyword evidence="3" id="KW-1185">Reference proteome</keyword>
<feature type="compositionally biased region" description="Gly residues" evidence="1">
    <location>
        <begin position="98"/>
        <end position="111"/>
    </location>
</feature>
<dbReference type="GeneID" id="87858205"/>